<evidence type="ECO:0000313" key="2">
    <source>
        <dbReference type="Proteomes" id="UP000236738"/>
    </source>
</evidence>
<dbReference type="Proteomes" id="UP000236738">
    <property type="component" value="Unassembled WGS sequence"/>
</dbReference>
<keyword evidence="2" id="KW-1185">Reference proteome</keyword>
<dbReference type="RefSeq" id="WP_103912508.1">
    <property type="nucleotide sequence ID" value="NZ_FNUS01000001.1"/>
</dbReference>
<dbReference type="OrthoDB" id="794403at2"/>
<accession>A0A1H5TIA9</accession>
<name>A0A1H5TIA9_9FLAO</name>
<reference evidence="2" key="1">
    <citation type="submission" date="2016-10" db="EMBL/GenBank/DDBJ databases">
        <authorList>
            <person name="Varghese N."/>
            <person name="Submissions S."/>
        </authorList>
    </citation>
    <scope>NUCLEOTIDE SEQUENCE [LARGE SCALE GENOMIC DNA]</scope>
    <source>
        <strain evidence="2">DSM 21580</strain>
    </source>
</reference>
<organism evidence="1 2">
    <name type="scientific">Halpernia humi</name>
    <dbReference type="NCBI Taxonomy" id="493375"/>
    <lineage>
        <taxon>Bacteria</taxon>
        <taxon>Pseudomonadati</taxon>
        <taxon>Bacteroidota</taxon>
        <taxon>Flavobacteriia</taxon>
        <taxon>Flavobacteriales</taxon>
        <taxon>Weeksellaceae</taxon>
        <taxon>Chryseobacterium group</taxon>
        <taxon>Halpernia</taxon>
    </lineage>
</organism>
<protein>
    <submittedName>
        <fullName evidence="1">Uncharacterized protein</fullName>
    </submittedName>
</protein>
<sequence>MKPIFYIVLLITVLSCNKNDSTKNKKLTVPDSLISDDKPNFKIDKIPEDCYLQIVGKDSTAIHLVDNLGTFSGKMAVKNSEKDSSSGDLSGFKNEDTLKLTYSFDSEGVNSERSIYFLQKDGELIEGIGDYKQPKSLKFEDKNPYKKIDCSKIEKLLK</sequence>
<dbReference type="AlphaFoldDB" id="A0A1H5TIA9"/>
<evidence type="ECO:0000313" key="1">
    <source>
        <dbReference type="EMBL" id="SEF62504.1"/>
    </source>
</evidence>
<gene>
    <name evidence="1" type="ORF">SAMN05421847_0483</name>
</gene>
<dbReference type="EMBL" id="FNUS01000001">
    <property type="protein sequence ID" value="SEF62504.1"/>
    <property type="molecule type" value="Genomic_DNA"/>
</dbReference>
<proteinExistence type="predicted"/>
<dbReference type="PROSITE" id="PS51257">
    <property type="entry name" value="PROKAR_LIPOPROTEIN"/>
    <property type="match status" value="1"/>
</dbReference>